<accession>A0A8J3BT30</accession>
<comment type="caution">
    <text evidence="4">The sequence shown here is derived from an EMBL/GenBank/DDBJ whole genome shotgun (WGS) entry which is preliminary data.</text>
</comment>
<keyword evidence="1" id="KW-0472">Membrane</keyword>
<dbReference type="RefSeq" id="WP_229669545.1">
    <property type="nucleotide sequence ID" value="NZ_BMNR01000008.1"/>
</dbReference>
<dbReference type="Gene3D" id="2.60.40.10">
    <property type="entry name" value="Immunoglobulins"/>
    <property type="match status" value="1"/>
</dbReference>
<dbReference type="PANTHER" id="PTHR39198">
    <property type="entry name" value="HYPOTHETICAL MEMBRANE PROTEIN, CONSERVED"/>
    <property type="match status" value="1"/>
</dbReference>
<feature type="domain" description="Alpha-galactosidase NEW3" evidence="3">
    <location>
        <begin position="263"/>
        <end position="337"/>
    </location>
</feature>
<dbReference type="AlphaFoldDB" id="A0A8J3BT30"/>
<evidence type="ECO:0000313" key="5">
    <source>
        <dbReference type="Proteomes" id="UP000612329"/>
    </source>
</evidence>
<dbReference type="Pfam" id="PF10633">
    <property type="entry name" value="NPCBM_assoc"/>
    <property type="match status" value="1"/>
</dbReference>
<evidence type="ECO:0000259" key="3">
    <source>
        <dbReference type="Pfam" id="PF10633"/>
    </source>
</evidence>
<organism evidence="4 5">
    <name type="scientific">Yeosuana aromativorans</name>
    <dbReference type="NCBI Taxonomy" id="288019"/>
    <lineage>
        <taxon>Bacteria</taxon>
        <taxon>Pseudomonadati</taxon>
        <taxon>Bacteroidota</taxon>
        <taxon>Flavobacteriia</taxon>
        <taxon>Flavobacteriales</taxon>
        <taxon>Flavobacteriaceae</taxon>
        <taxon>Yeosuana</taxon>
    </lineage>
</organism>
<keyword evidence="1" id="KW-0812">Transmembrane</keyword>
<feature type="transmembrane region" description="Helical" evidence="1">
    <location>
        <begin position="356"/>
        <end position="376"/>
    </location>
</feature>
<protein>
    <recommendedName>
        <fullName evidence="3">Alpha-galactosidase NEW3 domain-containing protein</fullName>
    </recommendedName>
</protein>
<dbReference type="EMBL" id="BMNR01000008">
    <property type="protein sequence ID" value="GGK33630.1"/>
    <property type="molecule type" value="Genomic_DNA"/>
</dbReference>
<reference evidence="4" key="1">
    <citation type="journal article" date="2014" name="Int. J. Syst. Evol. Microbiol.">
        <title>Complete genome sequence of Corynebacterium casei LMG S-19264T (=DSM 44701T), isolated from a smear-ripened cheese.</title>
        <authorList>
            <consortium name="US DOE Joint Genome Institute (JGI-PGF)"/>
            <person name="Walter F."/>
            <person name="Albersmeier A."/>
            <person name="Kalinowski J."/>
            <person name="Ruckert C."/>
        </authorList>
    </citation>
    <scope>NUCLEOTIDE SEQUENCE</scope>
    <source>
        <strain evidence="4">JCM 12862</strain>
    </source>
</reference>
<dbReference type="InterPro" id="IPR013783">
    <property type="entry name" value="Ig-like_fold"/>
</dbReference>
<sequence>MLVYTKNLPKLLFSFLVFTCLFSNETNAQSVSLYTPLTKIIVPPGQAINYSIDVINNTSSIKTSNIKLVGLPKDWNYELKSGGWNVEQVATMPRDKEKLSLKVDVPLKIDKGTYHFRVLAEGYSSLPLTVIVSKQGSYLTEFTSNQSNIEGASNTTFTYNANLRNGTAQSQVYALKALQPTGWNVVFKANGKQVSSVNIDANQTQRITIEVDPSDYTESGTYRIPILANAENINARLELETVITGTYNIALSTPTGLLSTDVTSGEHKKLKLLVKNTGSTPLNNIKLKALTPTNWNVDFKPKDVSHLDAGKTEEVEATINVDGKALSGDYETDLEVRALEASTKEKFRITVHASVLSGWLGILIILMALSSVYYLVRKYGRR</sequence>
<name>A0A8J3BT30_9FLAO</name>
<dbReference type="Proteomes" id="UP000612329">
    <property type="component" value="Unassembled WGS sequence"/>
</dbReference>
<gene>
    <name evidence="4" type="ORF">GCM10007962_30070</name>
</gene>
<keyword evidence="5" id="KW-1185">Reference proteome</keyword>
<feature type="signal peptide" evidence="2">
    <location>
        <begin position="1"/>
        <end position="28"/>
    </location>
</feature>
<reference evidence="4" key="2">
    <citation type="submission" date="2020-09" db="EMBL/GenBank/DDBJ databases">
        <authorList>
            <person name="Sun Q."/>
            <person name="Ohkuma M."/>
        </authorList>
    </citation>
    <scope>NUCLEOTIDE SEQUENCE</scope>
    <source>
        <strain evidence="4">JCM 12862</strain>
    </source>
</reference>
<evidence type="ECO:0000256" key="2">
    <source>
        <dbReference type="SAM" id="SignalP"/>
    </source>
</evidence>
<evidence type="ECO:0000256" key="1">
    <source>
        <dbReference type="SAM" id="Phobius"/>
    </source>
</evidence>
<evidence type="ECO:0000313" key="4">
    <source>
        <dbReference type="EMBL" id="GGK33630.1"/>
    </source>
</evidence>
<keyword evidence="2" id="KW-0732">Signal</keyword>
<dbReference type="PANTHER" id="PTHR39198:SF1">
    <property type="entry name" value="ALPHA-GALACTOSIDASE NEW3 DOMAIN-CONTAINING PROTEIN"/>
    <property type="match status" value="1"/>
</dbReference>
<feature type="chain" id="PRO_5035220140" description="Alpha-galactosidase NEW3 domain-containing protein" evidence="2">
    <location>
        <begin position="29"/>
        <end position="382"/>
    </location>
</feature>
<keyword evidence="1" id="KW-1133">Transmembrane helix</keyword>
<proteinExistence type="predicted"/>
<dbReference type="InterPro" id="IPR018905">
    <property type="entry name" value="A-galactase_NEW3"/>
</dbReference>